<keyword evidence="1" id="KW-0812">Transmembrane</keyword>
<dbReference type="InterPro" id="IPR019702">
    <property type="entry name" value="AcrZ"/>
</dbReference>
<dbReference type="Pfam" id="PF10766">
    <property type="entry name" value="AcrZ"/>
    <property type="match status" value="1"/>
</dbReference>
<keyword evidence="1" id="KW-1003">Cell membrane</keyword>
<gene>
    <name evidence="1" type="primary">acrZ</name>
    <name evidence="2" type="ORF">DSJ_08500</name>
</gene>
<dbReference type="Proteomes" id="UP000192380">
    <property type="component" value="Chromosome"/>
</dbReference>
<reference evidence="2 3" key="1">
    <citation type="submission" date="2016-10" db="EMBL/GenBank/DDBJ databases">
        <title>Complete Genome Assembly of Pantoea stewartii subsp. stewartii DC283, a Corn Pathogen.</title>
        <authorList>
            <person name="Duong D.A."/>
            <person name="Stevens A.M."/>
            <person name="Jensen R.V."/>
        </authorList>
    </citation>
    <scope>NUCLEOTIDE SEQUENCE [LARGE SCALE GENOMIC DNA]</scope>
    <source>
        <strain evidence="2 3">DC283</strain>
    </source>
</reference>
<evidence type="ECO:0000313" key="2">
    <source>
        <dbReference type="EMBL" id="ARF49369.1"/>
    </source>
</evidence>
<proteinExistence type="inferred from homology"/>
<keyword evidence="3" id="KW-1185">Reference proteome</keyword>
<keyword evidence="1" id="KW-0046">Antibiotic resistance</keyword>
<accession>A0ABM6K3J4</accession>
<dbReference type="Gene3D" id="6.10.250.2480">
    <property type="match status" value="1"/>
</dbReference>
<keyword evidence="1" id="KW-0472">Membrane</keyword>
<evidence type="ECO:0000256" key="1">
    <source>
        <dbReference type="HAMAP-Rule" id="MF_01484"/>
    </source>
</evidence>
<keyword evidence="1" id="KW-0813">Transport</keyword>
<feature type="transmembrane region" description="Helical" evidence="1">
    <location>
        <begin position="34"/>
        <end position="59"/>
    </location>
</feature>
<comment type="subcellular location">
    <subcellularLocation>
        <location evidence="1">Cell membrane</location>
        <topology evidence="1">Single-pass membrane protein</topology>
    </subcellularLocation>
</comment>
<comment type="subunit">
    <text evidence="1">Part of the AcrA-AcrB-AcrZ-TolC efflux pump, interacts directly with AcrB.</text>
</comment>
<comment type="function">
    <text evidence="1">AcrA-AcrB-AcrZ-TolC is a drug efflux protein complex with a broad substrate specificity. This protein binds to AcrB and is required for efflux of some but not all substrates, suggesting it may influence the specificity of drug export.</text>
</comment>
<name>A0ABM6K3J4_PANSE</name>
<dbReference type="InterPro" id="IPR053730">
    <property type="entry name" value="MEP_Accessory_AcrZ"/>
</dbReference>
<keyword evidence="1" id="KW-1133">Transmembrane helix</keyword>
<organism evidence="2 3">
    <name type="scientific">Pantoea stewartii subsp. stewartii DC283</name>
    <dbReference type="NCBI Taxonomy" id="660596"/>
    <lineage>
        <taxon>Bacteria</taxon>
        <taxon>Pseudomonadati</taxon>
        <taxon>Pseudomonadota</taxon>
        <taxon>Gammaproteobacteria</taxon>
        <taxon>Enterobacterales</taxon>
        <taxon>Erwiniaceae</taxon>
        <taxon>Pantoea</taxon>
    </lineage>
</organism>
<dbReference type="HAMAP" id="MF_01484">
    <property type="entry name" value="AcrZ"/>
    <property type="match status" value="1"/>
</dbReference>
<dbReference type="EMBL" id="CP017581">
    <property type="protein sequence ID" value="ARF49369.1"/>
    <property type="molecule type" value="Genomic_DNA"/>
</dbReference>
<comment type="similarity">
    <text evidence="1">Belongs to the AcrZ family.</text>
</comment>
<protein>
    <recommendedName>
        <fullName evidence="1">Multidrug efflux pump accessory protein AcrZ</fullName>
    </recommendedName>
    <alternativeName>
        <fullName evidence="1">AcrAB-TolC multidrug efflux pump accessory protein AcrZ</fullName>
    </alternativeName>
    <alternativeName>
        <fullName evidence="1">Acridine resistance protein Z</fullName>
    </alternativeName>
</protein>
<evidence type="ECO:0000313" key="3">
    <source>
        <dbReference type="Proteomes" id="UP000192380"/>
    </source>
</evidence>
<sequence>MRLKVKARKGLRKFLLSRYNLFFIRKVGLSMLELIKSLAVAVIMVPVVMAIMLGLIYGLGEVFNLISKTGRRDNTNARSQH</sequence>